<accession>A0A7D9L207</accession>
<dbReference type="EMBL" id="CACRXK020012673">
    <property type="protein sequence ID" value="CAB4023772.1"/>
    <property type="molecule type" value="Genomic_DNA"/>
</dbReference>
<name>A0A7D9L207_PARCT</name>
<feature type="non-terminal residue" evidence="1">
    <location>
        <position position="208"/>
    </location>
</feature>
<organism evidence="1 2">
    <name type="scientific">Paramuricea clavata</name>
    <name type="common">Red gorgonian</name>
    <name type="synonym">Violescent sea-whip</name>
    <dbReference type="NCBI Taxonomy" id="317549"/>
    <lineage>
        <taxon>Eukaryota</taxon>
        <taxon>Metazoa</taxon>
        <taxon>Cnidaria</taxon>
        <taxon>Anthozoa</taxon>
        <taxon>Octocorallia</taxon>
        <taxon>Malacalcyonacea</taxon>
        <taxon>Plexauridae</taxon>
        <taxon>Paramuricea</taxon>
    </lineage>
</organism>
<dbReference type="Pfam" id="PF00041">
    <property type="entry name" value="fn3"/>
    <property type="match status" value="1"/>
</dbReference>
<reference evidence="1" key="1">
    <citation type="submission" date="2020-04" db="EMBL/GenBank/DDBJ databases">
        <authorList>
            <person name="Alioto T."/>
            <person name="Alioto T."/>
            <person name="Gomez Garrido J."/>
        </authorList>
    </citation>
    <scope>NUCLEOTIDE SEQUENCE</scope>
    <source>
        <strain evidence="1">A484AB</strain>
    </source>
</reference>
<dbReference type="CDD" id="cd00063">
    <property type="entry name" value="FN3"/>
    <property type="match status" value="1"/>
</dbReference>
<dbReference type="GO" id="GO:0030246">
    <property type="term" value="F:carbohydrate binding"/>
    <property type="evidence" value="ECO:0007669"/>
    <property type="project" value="InterPro"/>
</dbReference>
<comment type="caution">
    <text evidence="1">The sequence shown here is derived from an EMBL/GenBank/DDBJ whole genome shotgun (WGS) entry which is preliminary data.</text>
</comment>
<keyword evidence="2" id="KW-1185">Reference proteome</keyword>
<dbReference type="Gene3D" id="2.60.120.740">
    <property type="match status" value="1"/>
</dbReference>
<dbReference type="InterPro" id="IPR003961">
    <property type="entry name" value="FN3_dom"/>
</dbReference>
<dbReference type="InterPro" id="IPR013783">
    <property type="entry name" value="Ig-like_fold"/>
</dbReference>
<dbReference type="PROSITE" id="PS50853">
    <property type="entry name" value="FN3"/>
    <property type="match status" value="1"/>
</dbReference>
<dbReference type="SMART" id="SM00060">
    <property type="entry name" value="FN3"/>
    <property type="match status" value="1"/>
</dbReference>
<dbReference type="InterPro" id="IPR000922">
    <property type="entry name" value="Lectin_gal-bd_dom"/>
</dbReference>
<dbReference type="InterPro" id="IPR043159">
    <property type="entry name" value="Lectin_gal-bd_sf"/>
</dbReference>
<dbReference type="PROSITE" id="PS50228">
    <property type="entry name" value="SUEL_LECTIN"/>
    <property type="match status" value="1"/>
</dbReference>
<evidence type="ECO:0000313" key="1">
    <source>
        <dbReference type="EMBL" id="CAB4023772.1"/>
    </source>
</evidence>
<gene>
    <name evidence="1" type="ORF">PACLA_8A089163</name>
</gene>
<dbReference type="Gene3D" id="2.60.40.10">
    <property type="entry name" value="Immunoglobulins"/>
    <property type="match status" value="1"/>
</dbReference>
<protein>
    <submittedName>
        <fullName evidence="1">Down syndrome cell adhesion molecule, partial</fullName>
    </submittedName>
</protein>
<dbReference type="SUPFAM" id="SSF49265">
    <property type="entry name" value="Fibronectin type III"/>
    <property type="match status" value="1"/>
</dbReference>
<dbReference type="InterPro" id="IPR036116">
    <property type="entry name" value="FN3_sf"/>
</dbReference>
<proteinExistence type="predicted"/>
<evidence type="ECO:0000313" key="2">
    <source>
        <dbReference type="Proteomes" id="UP001152795"/>
    </source>
</evidence>
<dbReference type="Proteomes" id="UP001152795">
    <property type="component" value="Unassembled WGS sequence"/>
</dbReference>
<sequence length="208" mass="23426">MKSFCFVQGSVTCHGNMIENANCPRDQYMVVKTASYRGLPAIKTCGLSDDYSCEADVTCLIKKQCDGQHECRVTVDDNLFSEDSCSESTKYLYFEYQCVNTIKSFSKTCALVPDKPRNLTVTNIKSRSAEISWLDPNPGNPWIQLNITQFSIQVKKDDVLILSANTGKVYKYKLSDFTPYTMYEISVAAGNTHGFGEETNTWFLTSEE</sequence>
<dbReference type="OrthoDB" id="1100386at2759"/>
<dbReference type="AlphaFoldDB" id="A0A7D9L207"/>
<dbReference type="Pfam" id="PF02140">
    <property type="entry name" value="SUEL_Lectin"/>
    <property type="match status" value="1"/>
</dbReference>